<dbReference type="PANTHER" id="PTHR32057">
    <property type="entry name" value="PROTEIN ADENYLYLTRANSFERASE SELO, MITOCHONDRIAL"/>
    <property type="match status" value="1"/>
</dbReference>
<comment type="catalytic activity">
    <reaction evidence="8">
        <text>L-threonyl-[protein] + ATP = 3-O-(5'-adenylyl)-L-threonyl-[protein] + diphosphate</text>
        <dbReference type="Rhea" id="RHEA:54292"/>
        <dbReference type="Rhea" id="RHEA-COMP:11060"/>
        <dbReference type="Rhea" id="RHEA-COMP:13847"/>
        <dbReference type="ChEBI" id="CHEBI:30013"/>
        <dbReference type="ChEBI" id="CHEBI:30616"/>
        <dbReference type="ChEBI" id="CHEBI:33019"/>
        <dbReference type="ChEBI" id="CHEBI:138113"/>
        <dbReference type="EC" id="2.7.7.108"/>
    </reaction>
</comment>
<protein>
    <recommendedName>
        <fullName evidence="8">Protein nucleotidyltransferase YdiU</fullName>
        <ecNumber evidence="8">2.7.7.-</ecNumber>
    </recommendedName>
    <alternativeName>
        <fullName evidence="8">Protein adenylyltransferase YdiU</fullName>
        <ecNumber evidence="8">2.7.7.108</ecNumber>
    </alternativeName>
    <alternativeName>
        <fullName evidence="8">Protein uridylyltransferase YdiU</fullName>
        <ecNumber evidence="8">2.7.7.-</ecNumber>
    </alternativeName>
</protein>
<dbReference type="NCBIfam" id="NF000658">
    <property type="entry name" value="PRK00029.1"/>
    <property type="match status" value="1"/>
</dbReference>
<evidence type="ECO:0000256" key="8">
    <source>
        <dbReference type="HAMAP-Rule" id="MF_00692"/>
    </source>
</evidence>
<feature type="binding site" evidence="8">
    <location>
        <position position="135"/>
    </location>
    <ligand>
        <name>ATP</name>
        <dbReference type="ChEBI" id="CHEBI:30616"/>
    </ligand>
</feature>
<feature type="binding site" evidence="8">
    <location>
        <position position="271"/>
    </location>
    <ligand>
        <name>Mg(2+)</name>
        <dbReference type="ChEBI" id="CHEBI:18420"/>
    </ligand>
</feature>
<comment type="catalytic activity">
    <reaction evidence="8">
        <text>L-histidyl-[protein] + UTP = N(tele)-(5'-uridylyl)-L-histidyl-[protein] + diphosphate</text>
        <dbReference type="Rhea" id="RHEA:83891"/>
        <dbReference type="Rhea" id="RHEA-COMP:9745"/>
        <dbReference type="Rhea" id="RHEA-COMP:20239"/>
        <dbReference type="ChEBI" id="CHEBI:29979"/>
        <dbReference type="ChEBI" id="CHEBI:33019"/>
        <dbReference type="ChEBI" id="CHEBI:46398"/>
        <dbReference type="ChEBI" id="CHEBI:233474"/>
    </reaction>
</comment>
<comment type="cofactor">
    <cofactor evidence="8">
        <name>Mg(2+)</name>
        <dbReference type="ChEBI" id="CHEBI:18420"/>
    </cofactor>
    <cofactor evidence="8">
        <name>Mn(2+)</name>
        <dbReference type="ChEBI" id="CHEBI:29035"/>
    </cofactor>
</comment>
<dbReference type="PANTHER" id="PTHR32057:SF14">
    <property type="entry name" value="PROTEIN ADENYLYLTRANSFERASE SELO, MITOCHONDRIAL"/>
    <property type="match status" value="1"/>
</dbReference>
<feature type="binding site" evidence="8">
    <location>
        <position position="99"/>
    </location>
    <ligand>
        <name>ATP</name>
        <dbReference type="ChEBI" id="CHEBI:30616"/>
    </ligand>
</feature>
<comment type="catalytic activity">
    <reaction evidence="8">
        <text>L-tyrosyl-[protein] + UTP = O-(5'-uridylyl)-L-tyrosyl-[protein] + diphosphate</text>
        <dbReference type="Rhea" id="RHEA:83887"/>
        <dbReference type="Rhea" id="RHEA-COMP:10136"/>
        <dbReference type="Rhea" id="RHEA-COMP:20238"/>
        <dbReference type="ChEBI" id="CHEBI:33019"/>
        <dbReference type="ChEBI" id="CHEBI:46398"/>
        <dbReference type="ChEBI" id="CHEBI:46858"/>
        <dbReference type="ChEBI" id="CHEBI:90602"/>
    </reaction>
</comment>
<keyword evidence="8" id="KW-0464">Manganese</keyword>
<feature type="binding site" evidence="8">
    <location>
        <position position="101"/>
    </location>
    <ligand>
        <name>ATP</name>
        <dbReference type="ChEBI" id="CHEBI:30616"/>
    </ligand>
</feature>
<feature type="binding site" evidence="8">
    <location>
        <position position="192"/>
    </location>
    <ligand>
        <name>ATP</name>
        <dbReference type="ChEBI" id="CHEBI:30616"/>
    </ligand>
</feature>
<dbReference type="Pfam" id="PF02696">
    <property type="entry name" value="SelO"/>
    <property type="match status" value="1"/>
</dbReference>
<evidence type="ECO:0000256" key="5">
    <source>
        <dbReference type="ARBA" id="ARBA00022741"/>
    </source>
</evidence>
<evidence type="ECO:0000256" key="7">
    <source>
        <dbReference type="ARBA" id="ARBA00022842"/>
    </source>
</evidence>
<dbReference type="InterPro" id="IPR003846">
    <property type="entry name" value="SelO"/>
</dbReference>
<feature type="binding site" evidence="8">
    <location>
        <position position="134"/>
    </location>
    <ligand>
        <name>ATP</name>
        <dbReference type="ChEBI" id="CHEBI:30616"/>
    </ligand>
</feature>
<keyword evidence="3 8" id="KW-0548">Nucleotidyltransferase</keyword>
<reference evidence="9 10" key="1">
    <citation type="journal article" date="2020" name="Microorganisms">
        <title>Osmotic Adaptation and Compatible Solute Biosynthesis of Phototrophic Bacteria as Revealed from Genome Analyses.</title>
        <authorList>
            <person name="Imhoff J.F."/>
            <person name="Rahn T."/>
            <person name="Kunzel S."/>
            <person name="Keller A."/>
            <person name="Neulinger S.C."/>
        </authorList>
    </citation>
    <scope>NUCLEOTIDE SEQUENCE [LARGE SCALE GENOMIC DNA]</scope>
    <source>
        <strain evidence="9 10">DSM 6210</strain>
    </source>
</reference>
<sequence>MTATSTATAPAAAPLPPFEHSYAGLPGHFYAEIPPTPVPEPYLLRLNRELADELDLDADWLASPDGVAMLAGNRLPETARPIAMAYAGHQFGNFVPSLGDGRAILLGEVIDRHGRRRDLQLKGSGRTPFSRSGDGRAVLGPVLREYILGEAMHGLGIPTTRALGMVATGEPVFRERPEPGAILTRVAASHIRVGTFEYFARRGDTDSVRTLADYLIQRHYPELADGDDAYTELLAAVAAQQGALIARWLLVGFIHGVMNTDNMALSGETIDYGPCAFMDAYDPNQVYSSIDRFGRYAYGQQPSIGLWNLTQLANCLLPLLDADMDTAKTKARSALDAYGKAFEPAYYGGLRAKIGLMDGTGTDTGADDELVTDLLGRMAQHRADFTNTFRLLSDASPEDPSTLEPIRSQFAEPSAFDDWAAQWRARLAKQDETDAERRARMRGLNPAYIPRNHRVQEVIESATDRGNLEPLERLLAVVSRPFEDHLELAEYRKPPAAHEVVHQTFCGT</sequence>
<dbReference type="EC" id="2.7.7.-" evidence="8"/>
<gene>
    <name evidence="8" type="primary">ydiU</name>
    <name evidence="8" type="synonym">selO</name>
    <name evidence="9" type="ORF">CKO31_04345</name>
</gene>
<feature type="binding site" evidence="8">
    <location>
        <position position="271"/>
    </location>
    <ligand>
        <name>ATP</name>
        <dbReference type="ChEBI" id="CHEBI:30616"/>
    </ligand>
</feature>
<evidence type="ECO:0000256" key="3">
    <source>
        <dbReference type="ARBA" id="ARBA00022695"/>
    </source>
</evidence>
<keyword evidence="10" id="KW-1185">Reference proteome</keyword>
<comment type="catalytic activity">
    <reaction evidence="8">
        <text>L-seryl-[protein] + ATP = 3-O-(5'-adenylyl)-L-seryl-[protein] + diphosphate</text>
        <dbReference type="Rhea" id="RHEA:58120"/>
        <dbReference type="Rhea" id="RHEA-COMP:9863"/>
        <dbReference type="Rhea" id="RHEA-COMP:15073"/>
        <dbReference type="ChEBI" id="CHEBI:29999"/>
        <dbReference type="ChEBI" id="CHEBI:30616"/>
        <dbReference type="ChEBI" id="CHEBI:33019"/>
        <dbReference type="ChEBI" id="CHEBI:142516"/>
        <dbReference type="EC" id="2.7.7.108"/>
    </reaction>
</comment>
<accession>A0ABS1CDL2</accession>
<feature type="binding site" evidence="8">
    <location>
        <position position="185"/>
    </location>
    <ligand>
        <name>ATP</name>
        <dbReference type="ChEBI" id="CHEBI:30616"/>
    </ligand>
</feature>
<evidence type="ECO:0000313" key="9">
    <source>
        <dbReference type="EMBL" id="MBK1629984.1"/>
    </source>
</evidence>
<evidence type="ECO:0000256" key="4">
    <source>
        <dbReference type="ARBA" id="ARBA00022723"/>
    </source>
</evidence>
<name>A0ABS1CDL2_9GAMM</name>
<evidence type="ECO:0000256" key="6">
    <source>
        <dbReference type="ARBA" id="ARBA00022840"/>
    </source>
</evidence>
<comment type="catalytic activity">
    <reaction evidence="8">
        <text>L-tyrosyl-[protein] + ATP = O-(5'-adenylyl)-L-tyrosyl-[protein] + diphosphate</text>
        <dbReference type="Rhea" id="RHEA:54288"/>
        <dbReference type="Rhea" id="RHEA-COMP:10136"/>
        <dbReference type="Rhea" id="RHEA-COMP:13846"/>
        <dbReference type="ChEBI" id="CHEBI:30616"/>
        <dbReference type="ChEBI" id="CHEBI:33019"/>
        <dbReference type="ChEBI" id="CHEBI:46858"/>
        <dbReference type="ChEBI" id="CHEBI:83624"/>
        <dbReference type="EC" id="2.7.7.108"/>
    </reaction>
</comment>
<feature type="binding site" evidence="8">
    <location>
        <position position="102"/>
    </location>
    <ligand>
        <name>ATP</name>
        <dbReference type="ChEBI" id="CHEBI:30616"/>
    </ligand>
</feature>
<dbReference type="EMBL" id="NRRV01000007">
    <property type="protein sequence ID" value="MBK1629984.1"/>
    <property type="molecule type" value="Genomic_DNA"/>
</dbReference>
<proteinExistence type="inferred from homology"/>
<comment type="catalytic activity">
    <reaction evidence="8">
        <text>L-seryl-[protein] + UTP = O-(5'-uridylyl)-L-seryl-[protein] + diphosphate</text>
        <dbReference type="Rhea" id="RHEA:64604"/>
        <dbReference type="Rhea" id="RHEA-COMP:9863"/>
        <dbReference type="Rhea" id="RHEA-COMP:16635"/>
        <dbReference type="ChEBI" id="CHEBI:29999"/>
        <dbReference type="ChEBI" id="CHEBI:33019"/>
        <dbReference type="ChEBI" id="CHEBI:46398"/>
        <dbReference type="ChEBI" id="CHEBI:156051"/>
    </reaction>
</comment>
<keyword evidence="6 8" id="KW-0067">ATP-binding</keyword>
<comment type="similarity">
    <text evidence="1 8">Belongs to the SELO family.</text>
</comment>
<feature type="binding site" evidence="8">
    <location>
        <position position="262"/>
    </location>
    <ligand>
        <name>Mg(2+)</name>
        <dbReference type="ChEBI" id="CHEBI:18420"/>
    </ligand>
</feature>
<dbReference type="EC" id="2.7.7.108" evidence="8"/>
<feature type="active site" description="Proton acceptor" evidence="8">
    <location>
        <position position="261"/>
    </location>
</feature>
<dbReference type="Proteomes" id="UP000748752">
    <property type="component" value="Unassembled WGS sequence"/>
</dbReference>
<dbReference type="RefSeq" id="WP_200234383.1">
    <property type="nucleotide sequence ID" value="NZ_NRRV01000007.1"/>
</dbReference>
<keyword evidence="2 8" id="KW-0808">Transferase</keyword>
<comment type="caution">
    <text evidence="9">The sequence shown here is derived from an EMBL/GenBank/DDBJ whole genome shotgun (WGS) entry which is preliminary data.</text>
</comment>
<feature type="binding site" evidence="8">
    <location>
        <position position="122"/>
    </location>
    <ligand>
        <name>ATP</name>
        <dbReference type="ChEBI" id="CHEBI:30616"/>
    </ligand>
</feature>
<organism evidence="9 10">
    <name type="scientific">Thiohalocapsa halophila</name>
    <dbReference type="NCBI Taxonomy" id="69359"/>
    <lineage>
        <taxon>Bacteria</taxon>
        <taxon>Pseudomonadati</taxon>
        <taxon>Pseudomonadota</taxon>
        <taxon>Gammaproteobacteria</taxon>
        <taxon>Chromatiales</taxon>
        <taxon>Chromatiaceae</taxon>
        <taxon>Thiohalocapsa</taxon>
    </lineage>
</organism>
<keyword evidence="5 8" id="KW-0547">Nucleotide-binding</keyword>
<evidence type="ECO:0000256" key="2">
    <source>
        <dbReference type="ARBA" id="ARBA00022679"/>
    </source>
</evidence>
<evidence type="ECO:0000256" key="1">
    <source>
        <dbReference type="ARBA" id="ARBA00009747"/>
    </source>
</evidence>
<dbReference type="HAMAP" id="MF_00692">
    <property type="entry name" value="SelO"/>
    <property type="match status" value="1"/>
</dbReference>
<comment type="function">
    <text evidence="8">Nucleotidyltransferase involved in the post-translational modification of proteins. It can catalyze the addition of adenosine monophosphate (AMP) or uridine monophosphate (UMP) to a protein, resulting in modifications known as AMPylation and UMPylation.</text>
</comment>
<keyword evidence="7 8" id="KW-0460">Magnesium</keyword>
<keyword evidence="4 8" id="KW-0479">Metal-binding</keyword>
<evidence type="ECO:0000313" key="10">
    <source>
        <dbReference type="Proteomes" id="UP000748752"/>
    </source>
</evidence>